<dbReference type="OrthoDB" id="3085623at2759"/>
<dbReference type="Gene3D" id="1.10.510.10">
    <property type="entry name" value="Transferase(Phosphotransferase) domain 1"/>
    <property type="match status" value="2"/>
</dbReference>
<dbReference type="Proteomes" id="UP000541558">
    <property type="component" value="Unassembled WGS sequence"/>
</dbReference>
<feature type="compositionally biased region" description="Acidic residues" evidence="1">
    <location>
        <begin position="94"/>
        <end position="103"/>
    </location>
</feature>
<reference evidence="3 4" key="1">
    <citation type="journal article" date="2020" name="ISME J.">
        <title>Uncovering the hidden diversity of litter-decomposition mechanisms in mushroom-forming fungi.</title>
        <authorList>
            <person name="Floudas D."/>
            <person name="Bentzer J."/>
            <person name="Ahren D."/>
            <person name="Johansson T."/>
            <person name="Persson P."/>
            <person name="Tunlid A."/>
        </authorList>
    </citation>
    <scope>NUCLEOTIDE SEQUENCE [LARGE SCALE GENOMIC DNA]</scope>
    <source>
        <strain evidence="3 4">CBS 175.51</strain>
    </source>
</reference>
<dbReference type="PANTHER" id="PTHR38248">
    <property type="entry name" value="FUNK1 6"/>
    <property type="match status" value="1"/>
</dbReference>
<dbReference type="SUPFAM" id="SSF56112">
    <property type="entry name" value="Protein kinase-like (PK-like)"/>
    <property type="match status" value="2"/>
</dbReference>
<feature type="region of interest" description="Disordered" evidence="1">
    <location>
        <begin position="1527"/>
        <end position="1590"/>
    </location>
</feature>
<protein>
    <recommendedName>
        <fullName evidence="2">Fungal-type protein kinase domain-containing protein</fullName>
    </recommendedName>
</protein>
<feature type="compositionally biased region" description="Basic residues" evidence="1">
    <location>
        <begin position="1578"/>
        <end position="1590"/>
    </location>
</feature>
<evidence type="ECO:0000256" key="1">
    <source>
        <dbReference type="SAM" id="MobiDB-lite"/>
    </source>
</evidence>
<evidence type="ECO:0000259" key="2">
    <source>
        <dbReference type="Pfam" id="PF17667"/>
    </source>
</evidence>
<name>A0A8H5BKZ1_9AGAR</name>
<organism evidence="3 4">
    <name type="scientific">Ephemerocybe angulata</name>
    <dbReference type="NCBI Taxonomy" id="980116"/>
    <lineage>
        <taxon>Eukaryota</taxon>
        <taxon>Fungi</taxon>
        <taxon>Dikarya</taxon>
        <taxon>Basidiomycota</taxon>
        <taxon>Agaricomycotina</taxon>
        <taxon>Agaricomycetes</taxon>
        <taxon>Agaricomycetidae</taxon>
        <taxon>Agaricales</taxon>
        <taxon>Agaricineae</taxon>
        <taxon>Psathyrellaceae</taxon>
        <taxon>Ephemerocybe</taxon>
    </lineage>
</organism>
<feature type="domain" description="Fungal-type protein kinase" evidence="2">
    <location>
        <begin position="951"/>
        <end position="1404"/>
    </location>
</feature>
<comment type="caution">
    <text evidence="3">The sequence shown here is derived from an EMBL/GenBank/DDBJ whole genome shotgun (WGS) entry which is preliminary data.</text>
</comment>
<feature type="region of interest" description="Disordered" evidence="1">
    <location>
        <begin position="905"/>
        <end position="931"/>
    </location>
</feature>
<feature type="region of interest" description="Disordered" evidence="1">
    <location>
        <begin position="1361"/>
        <end position="1382"/>
    </location>
</feature>
<dbReference type="InterPro" id="IPR011009">
    <property type="entry name" value="Kinase-like_dom_sf"/>
</dbReference>
<evidence type="ECO:0000313" key="3">
    <source>
        <dbReference type="EMBL" id="KAF5324428.1"/>
    </source>
</evidence>
<dbReference type="InterPro" id="IPR040976">
    <property type="entry name" value="Pkinase_fungal"/>
</dbReference>
<dbReference type="EMBL" id="JAACJK010000164">
    <property type="protein sequence ID" value="KAF5324428.1"/>
    <property type="molecule type" value="Genomic_DNA"/>
</dbReference>
<evidence type="ECO:0000313" key="4">
    <source>
        <dbReference type="Proteomes" id="UP000541558"/>
    </source>
</evidence>
<feature type="domain" description="Fungal-type protein kinase" evidence="2">
    <location>
        <begin position="147"/>
        <end position="617"/>
    </location>
</feature>
<feature type="region of interest" description="Disordered" evidence="1">
    <location>
        <begin position="50"/>
        <end position="109"/>
    </location>
</feature>
<accession>A0A8H5BKZ1</accession>
<feature type="compositionally biased region" description="Acidic residues" evidence="1">
    <location>
        <begin position="907"/>
        <end position="918"/>
    </location>
</feature>
<sequence length="1590" mass="178715">MKEILLPETNDFLDHFFGPAPDASVVDEILENLRGKGFLIAHPDADLCSTSSQETLSEDTSDYSRSSSPSNSTAEEHLSPPVPHTHPSPSSDSESSEDESSSDDETRSATGNVDAISLYEALCDSVCMSLMGAAKQVNNFSLAIVSDAERDIDADDITYLLTDMVVPIYFYSEERDYFQNRNDFVSIAARTLRGDASRNSVFGITDEKERISLWHFSHNRTVKATSFRYAKRPDLLVRVFVSLLSASRADMGYESHITRLADGSYLYELDECPEQGSVSCSLEENSKRQQSYFFKTTHLLSGGHTRIWKAVEVTSKDDPSPKNSEAREIVLKDTWICADSMTEFEIQQHVFRDIEALQQTDWESLPILKEIPPEREEFGQLRTYLTGGAYKTLFLRYDERMRYTGPPTKPIDLEQFGKPFYSYASIPTSGEYLGSTVERRTTQREPFDPSSISNIPWVSSNKRCFFVFPETCTRVSNLPTLGDVMDVLKQGYFALLIMFCAGWVHRDISNGNILAIEKDGKWEVRLADLEFAKKLSQNLQESSDLRVGTPYFMAYEIQSSDLICPLDHRKLEKPRSVVWGPPPPDRESAATEISFKTVVHTVLHDIESLWWLILWIITSRVSCEASKIAMKAIFRVTNAPSAARTNLLKGFMPNWVQKSGLHDRVKRIGFELDEFREHLYANYFQNTPKMRLDRSNYADICAIPLIFFQNIETSREAWDSLPLQQSTTSIEPARQATPPIPLVAHDPDEVDATSYRGLSKRKFLDSGAIAAPILNQDGEGHDSGPSKKRRLRHRDDVLKKLQNKRVLIARSKRSARTTLALPRGQTSNCRQDGSQVDEQSFPLVLKGLAHRTSEGRLTRSLSSVDKLWAKLETLATDIRHCMGKAGLRENGLRLSLVPDVGNVGESGIDDNASDDSVEGGDQRTGEGSNSVASLGFDGSTVPVALRLDEVNAVQNRERLVQAMRESMYGDISRNFIYGISIEDDRVSLWYSTRKTTVKATTFSYITRPDLLIRVFVSLFSADRDALGYESHITRLADGSYLYELGRIAAKASNLKSSQRLRSKAGPNQDPSFFFKTTNLVSAGNSRIWKAVEVMSKSNLKPKPKGREIILKDTWLDADSATEFDLQRRLFQDIDILKQSDWESLPILKGIPPDREEFRRLRGYLKDDSYKSLFLRYDERMHYAGQSTKSLSPEQVWNPANTSGSVAHTPAGNLEHQGHGRRTARSHPLKDSFAPNMCLTSRRRCFFVFPDTCKRVSDLPSLGDAMNVLNQACFALLIMFCAGWVHRDISDGNILAIEVEGKWAAKLADLEFVKKLSPNAGSLDPKTGTPYFMAHEIRTSVPLCFTGQEMFDFKVLTLPTWDEEEDDSEPAGPERDGEANPAGSQGVVHTFFHDLESLWWLILWLITSRIGCDASKIAAQDIFRVSSFSEAAANVARGQVFTQGLESILPSLHNGVKIIAKKLDPFRVWLHGSCIRNTAQMRLVLENYAPACVAPMVFFKSIENFRDEWAFLPLQRPTTTMEVPRIAPHLGPLAVPPPSEKSSNGSRQKSKRKSLHPDNDIPGSSMDQSIDEDEDRPGPSKKKRTLPVRVK</sequence>
<feature type="region of interest" description="Disordered" evidence="1">
    <location>
        <begin position="1200"/>
        <end position="1227"/>
    </location>
</feature>
<feature type="region of interest" description="Disordered" evidence="1">
    <location>
        <begin position="774"/>
        <end position="793"/>
    </location>
</feature>
<feature type="compositionally biased region" description="Low complexity" evidence="1">
    <location>
        <begin position="63"/>
        <end position="72"/>
    </location>
</feature>
<proteinExistence type="predicted"/>
<dbReference type="PANTHER" id="PTHR38248:SF2">
    <property type="entry name" value="FUNK1 11"/>
    <property type="match status" value="1"/>
</dbReference>
<dbReference type="Pfam" id="PF17667">
    <property type="entry name" value="Pkinase_fungal"/>
    <property type="match status" value="2"/>
</dbReference>
<keyword evidence="4" id="KW-1185">Reference proteome</keyword>
<gene>
    <name evidence="3" type="ORF">D9611_004052</name>
</gene>